<dbReference type="InterPro" id="IPR035985">
    <property type="entry name" value="Ubiquitin-activating_enz"/>
</dbReference>
<dbReference type="InterPro" id="IPR046741">
    <property type="entry name" value="DUF6791"/>
</dbReference>
<dbReference type="EMBL" id="JABAGL010000002">
    <property type="protein sequence ID" value="NME84687.1"/>
    <property type="molecule type" value="Genomic_DNA"/>
</dbReference>
<protein>
    <submittedName>
        <fullName evidence="3">ThiF family adenylyltransferase</fullName>
    </submittedName>
</protein>
<comment type="caution">
    <text evidence="3">The sequence shown here is derived from an EMBL/GenBank/DDBJ whole genome shotgun (WGS) entry which is preliminary data.</text>
</comment>
<dbReference type="NCBIfam" id="NF004804">
    <property type="entry name" value="PRK06153.1-3"/>
    <property type="match status" value="1"/>
</dbReference>
<proteinExistence type="predicted"/>
<dbReference type="Pfam" id="PF00899">
    <property type="entry name" value="ThiF"/>
    <property type="match status" value="1"/>
</dbReference>
<evidence type="ECO:0000313" key="4">
    <source>
        <dbReference type="Proteomes" id="UP000520291"/>
    </source>
</evidence>
<organism evidence="3 4">
    <name type="scientific">Bacteroides eggerthii</name>
    <dbReference type="NCBI Taxonomy" id="28111"/>
    <lineage>
        <taxon>Bacteria</taxon>
        <taxon>Pseudomonadati</taxon>
        <taxon>Bacteroidota</taxon>
        <taxon>Bacteroidia</taxon>
        <taxon>Bacteroidales</taxon>
        <taxon>Bacteroidaceae</taxon>
        <taxon>Bacteroides</taxon>
    </lineage>
</organism>
<dbReference type="InterPro" id="IPR045886">
    <property type="entry name" value="ThiF/MoeB/HesA"/>
</dbReference>
<dbReference type="GO" id="GO:0016779">
    <property type="term" value="F:nucleotidyltransferase activity"/>
    <property type="evidence" value="ECO:0007669"/>
    <property type="project" value="UniProtKB-KW"/>
</dbReference>
<dbReference type="AlphaFoldDB" id="A0A7X9S8V4"/>
<accession>A0A7X9S8V4</accession>
<dbReference type="Pfam" id="PF20590">
    <property type="entry name" value="DUF6791"/>
    <property type="match status" value="1"/>
</dbReference>
<evidence type="ECO:0000259" key="2">
    <source>
        <dbReference type="Pfam" id="PF20590"/>
    </source>
</evidence>
<feature type="domain" description="DUF6791" evidence="2">
    <location>
        <begin position="10"/>
        <end position="161"/>
    </location>
</feature>
<sequence length="394" mass="44940">MSQKLIAHNKDLKRLMDEGYEIELKGGYLIAHHIPYVNKSKDIKYGKLIVALNINNDTVTYQKHCSKHVINFMGEYPCYQDGSEISAIRLSSPNTPLFDDIIINFSFSNKPKNDYNDYYEQMVRYIEIISTPAMSLDKNVTARTFKVINNEESSIFQYIDSNATRANIWNINNKLSNQKIAIIGLGGTGSYILDLIAKTPVSEINLYDDDNFCQHNAFRAPGAPTKAIFDGTQKKVNYFLSIYSNMHNGIKPHAEKITKDNVYQLFNMSFVFVCIDNDAARAMIIKELQQNNVPLIDVGMGVQTVDNFLIGSLRVTLVTPEKRDHIDRRIPMGNNEDNEYATNIQIADLNALNANIAVIEWKKYSGFYHAIKRFHNFTYSTNDSNFVADEIFDT</sequence>
<dbReference type="PANTHER" id="PTHR43267">
    <property type="entry name" value="TRNA THREONYLCARBAMOYLADENOSINE DEHYDRATASE"/>
    <property type="match status" value="1"/>
</dbReference>
<dbReference type="GO" id="GO:0008641">
    <property type="term" value="F:ubiquitin-like modifier activating enzyme activity"/>
    <property type="evidence" value="ECO:0007669"/>
    <property type="project" value="InterPro"/>
</dbReference>
<dbReference type="GO" id="GO:0061504">
    <property type="term" value="P:cyclic threonylcarbamoyladenosine biosynthetic process"/>
    <property type="evidence" value="ECO:0007669"/>
    <property type="project" value="TreeGrafter"/>
</dbReference>
<keyword evidence="3" id="KW-0548">Nucleotidyltransferase</keyword>
<name>A0A7X9S8V4_9BACE</name>
<evidence type="ECO:0000259" key="1">
    <source>
        <dbReference type="Pfam" id="PF00899"/>
    </source>
</evidence>
<dbReference type="NCBIfam" id="NF004805">
    <property type="entry name" value="PRK06153.1-4"/>
    <property type="match status" value="1"/>
</dbReference>
<dbReference type="PANTHER" id="PTHR43267:SF1">
    <property type="entry name" value="TRNA THREONYLCARBAMOYLADENOSINE DEHYDRATASE"/>
    <property type="match status" value="1"/>
</dbReference>
<gene>
    <name evidence="3" type="ORF">HF841_01370</name>
</gene>
<dbReference type="CDD" id="cd01483">
    <property type="entry name" value="E1_enzyme_family"/>
    <property type="match status" value="1"/>
</dbReference>
<dbReference type="InterPro" id="IPR000594">
    <property type="entry name" value="ThiF_NAD_FAD-bd"/>
</dbReference>
<dbReference type="Gene3D" id="3.40.50.720">
    <property type="entry name" value="NAD(P)-binding Rossmann-like Domain"/>
    <property type="match status" value="1"/>
</dbReference>
<evidence type="ECO:0000313" key="3">
    <source>
        <dbReference type="EMBL" id="NME84687.1"/>
    </source>
</evidence>
<keyword evidence="3" id="KW-0808">Transferase</keyword>
<dbReference type="SUPFAM" id="SSF69572">
    <property type="entry name" value="Activating enzymes of the ubiquitin-like proteins"/>
    <property type="match status" value="1"/>
</dbReference>
<dbReference type="GO" id="GO:0061503">
    <property type="term" value="F:tRNA threonylcarbamoyladenosine dehydratase"/>
    <property type="evidence" value="ECO:0007669"/>
    <property type="project" value="TreeGrafter"/>
</dbReference>
<feature type="domain" description="THIF-type NAD/FAD binding fold" evidence="1">
    <location>
        <begin position="173"/>
        <end position="300"/>
    </location>
</feature>
<reference evidence="3 4" key="1">
    <citation type="submission" date="2020-04" db="EMBL/GenBank/DDBJ databases">
        <authorList>
            <person name="Hitch T.C.A."/>
            <person name="Wylensek D."/>
            <person name="Clavel T."/>
        </authorList>
    </citation>
    <scope>NUCLEOTIDE SEQUENCE [LARGE SCALE GENOMIC DNA]</scope>
    <source>
        <strain evidence="3 4">WCA3-601-WT-5E</strain>
    </source>
</reference>
<dbReference type="RefSeq" id="WP_117884689.1">
    <property type="nucleotide sequence ID" value="NZ_JABAGL010000002.1"/>
</dbReference>
<dbReference type="Proteomes" id="UP000520291">
    <property type="component" value="Unassembled WGS sequence"/>
</dbReference>